<comment type="caution">
    <text evidence="1">The sequence shown here is derived from an EMBL/GenBank/DDBJ whole genome shotgun (WGS) entry which is preliminary data.</text>
</comment>
<keyword evidence="2" id="KW-1185">Reference proteome</keyword>
<evidence type="ECO:0000313" key="1">
    <source>
        <dbReference type="EMBL" id="KAK4021021.1"/>
    </source>
</evidence>
<sequence length="114" mass="12624">MSLVRRDFKAATASGCVYKSGGVEDGTSLHVTLNGWDVALFLPLSLTLCPLEFHTSYTSVESMRKSADGRERDISLSPDGLTVLYIENTAVRGRIGLFSKHYRTRLTYDCGEMI</sequence>
<reference evidence="1 2" key="1">
    <citation type="journal article" date="2023" name="Nucleic Acids Res.">
        <title>The hologenome of Daphnia magna reveals possible DNA methylation and microbiome-mediated evolution of the host genome.</title>
        <authorList>
            <person name="Chaturvedi A."/>
            <person name="Li X."/>
            <person name="Dhandapani V."/>
            <person name="Marshall H."/>
            <person name="Kissane S."/>
            <person name="Cuenca-Cambronero M."/>
            <person name="Asole G."/>
            <person name="Calvet F."/>
            <person name="Ruiz-Romero M."/>
            <person name="Marangio P."/>
            <person name="Guigo R."/>
            <person name="Rago D."/>
            <person name="Mirbahai L."/>
            <person name="Eastwood N."/>
            <person name="Colbourne J.K."/>
            <person name="Zhou J."/>
            <person name="Mallon E."/>
            <person name="Orsini L."/>
        </authorList>
    </citation>
    <scope>NUCLEOTIDE SEQUENCE [LARGE SCALE GENOMIC DNA]</scope>
    <source>
        <strain evidence="1">LRV0_1</strain>
    </source>
</reference>
<evidence type="ECO:0000313" key="2">
    <source>
        <dbReference type="Proteomes" id="UP001234178"/>
    </source>
</evidence>
<gene>
    <name evidence="1" type="ORF">OUZ56_002955</name>
</gene>
<proteinExistence type="predicted"/>
<accession>A0ABR0A7B8</accession>
<organism evidence="1 2">
    <name type="scientific">Daphnia magna</name>
    <dbReference type="NCBI Taxonomy" id="35525"/>
    <lineage>
        <taxon>Eukaryota</taxon>
        <taxon>Metazoa</taxon>
        <taxon>Ecdysozoa</taxon>
        <taxon>Arthropoda</taxon>
        <taxon>Crustacea</taxon>
        <taxon>Branchiopoda</taxon>
        <taxon>Diplostraca</taxon>
        <taxon>Cladocera</taxon>
        <taxon>Anomopoda</taxon>
        <taxon>Daphniidae</taxon>
        <taxon>Daphnia</taxon>
    </lineage>
</organism>
<name>A0ABR0A7B8_9CRUS</name>
<dbReference type="Proteomes" id="UP001234178">
    <property type="component" value="Unassembled WGS sequence"/>
</dbReference>
<protein>
    <submittedName>
        <fullName evidence="1">Uncharacterized protein</fullName>
    </submittedName>
</protein>
<dbReference type="EMBL" id="JAOYFB010000036">
    <property type="protein sequence ID" value="KAK4021021.1"/>
    <property type="molecule type" value="Genomic_DNA"/>
</dbReference>